<evidence type="ECO:0000256" key="2">
    <source>
        <dbReference type="ARBA" id="ARBA00022448"/>
    </source>
</evidence>
<feature type="transmembrane region" description="Helical" evidence="8">
    <location>
        <begin position="75"/>
        <end position="95"/>
    </location>
</feature>
<dbReference type="PANTHER" id="PTHR43045">
    <property type="entry name" value="SHIKIMATE TRANSPORTER"/>
    <property type="match status" value="1"/>
</dbReference>
<comment type="subcellular location">
    <subcellularLocation>
        <location evidence="1">Cell membrane</location>
        <topology evidence="1">Multi-pass membrane protein</topology>
    </subcellularLocation>
</comment>
<dbReference type="CDD" id="cd17369">
    <property type="entry name" value="MFS_ShiA_like"/>
    <property type="match status" value="1"/>
</dbReference>
<evidence type="ECO:0000313" key="11">
    <source>
        <dbReference type="Proteomes" id="UP000540191"/>
    </source>
</evidence>
<feature type="compositionally biased region" description="Low complexity" evidence="7">
    <location>
        <begin position="1"/>
        <end position="16"/>
    </location>
</feature>
<feature type="region of interest" description="Disordered" evidence="7">
    <location>
        <begin position="1"/>
        <end position="29"/>
    </location>
</feature>
<accession>A0A7W7M3W1</accession>
<evidence type="ECO:0000256" key="5">
    <source>
        <dbReference type="ARBA" id="ARBA00022989"/>
    </source>
</evidence>
<dbReference type="Gene3D" id="1.20.1250.20">
    <property type="entry name" value="MFS general substrate transporter like domains"/>
    <property type="match status" value="2"/>
</dbReference>
<feature type="transmembrane region" description="Helical" evidence="8">
    <location>
        <begin position="49"/>
        <end position="69"/>
    </location>
</feature>
<evidence type="ECO:0000256" key="4">
    <source>
        <dbReference type="ARBA" id="ARBA00022692"/>
    </source>
</evidence>
<gene>
    <name evidence="10" type="ORF">HDA30_001517</name>
</gene>
<dbReference type="PANTHER" id="PTHR43045:SF1">
    <property type="entry name" value="SHIKIMATE TRANSPORTER"/>
    <property type="match status" value="1"/>
</dbReference>
<evidence type="ECO:0000259" key="9">
    <source>
        <dbReference type="PROSITE" id="PS50850"/>
    </source>
</evidence>
<dbReference type="InterPro" id="IPR036259">
    <property type="entry name" value="MFS_trans_sf"/>
</dbReference>
<reference evidence="10 11" key="1">
    <citation type="submission" date="2020-08" db="EMBL/GenBank/DDBJ databases">
        <title>Sequencing the genomes of 1000 actinobacteria strains.</title>
        <authorList>
            <person name="Klenk H.-P."/>
        </authorList>
    </citation>
    <scope>NUCLEOTIDE SEQUENCE [LARGE SCALE GENOMIC DNA]</scope>
    <source>
        <strain evidence="10 11">DSM 23974</strain>
    </source>
</reference>
<dbReference type="Pfam" id="PF07690">
    <property type="entry name" value="MFS_1"/>
    <property type="match status" value="1"/>
</dbReference>
<keyword evidence="5 8" id="KW-1133">Transmembrane helix</keyword>
<feature type="transmembrane region" description="Helical" evidence="8">
    <location>
        <begin position="418"/>
        <end position="439"/>
    </location>
</feature>
<evidence type="ECO:0000256" key="6">
    <source>
        <dbReference type="ARBA" id="ARBA00023136"/>
    </source>
</evidence>
<keyword evidence="4 8" id="KW-0812">Transmembrane</keyword>
<dbReference type="GO" id="GO:0005886">
    <property type="term" value="C:plasma membrane"/>
    <property type="evidence" value="ECO:0007669"/>
    <property type="project" value="UniProtKB-SubCell"/>
</dbReference>
<feature type="transmembrane region" description="Helical" evidence="8">
    <location>
        <begin position="261"/>
        <end position="285"/>
    </location>
</feature>
<keyword evidence="6 8" id="KW-0472">Membrane</keyword>
<dbReference type="InterPro" id="IPR011701">
    <property type="entry name" value="MFS"/>
</dbReference>
<keyword evidence="3" id="KW-1003">Cell membrane</keyword>
<dbReference type="AlphaFoldDB" id="A0A7W7M3W1"/>
<feature type="transmembrane region" description="Helical" evidence="8">
    <location>
        <begin position="207"/>
        <end position="226"/>
    </location>
</feature>
<sequence>MSPTAPSSHAPSASSTGLPATAPSVERRREERRVLAGTLVGTTIEWYDFFIYAQAAALVLGTLFFAPMGEAGAQIASWASLGISFLVRPLGAIVAGHMGDRFGRKAVLALTLIGMGGATVLIGLLPTYAQIGVWAPVLLILFRLLQGFSAGGEWGGAALMAVEHAPRGKRGLFGAYPQIGVPLGMILATLMLFGINAFTTDEQFLAWGWRVPFLVSFILIIVGHLIRTSVEESPVFQEMQKLKARESAPLGELFHGHSTRVLLAALIFAANNAAGYLVIAYFSGYGVKTLGMERTDTLIASLIGGIGWLVFTLLGGWISDTIGRVRTFQIGYAIIILWAIPMWSLLNTASLPLFILAIVVLTIGLGPSYGPQSAMYAEMFPARVRFSGISIGYALGSIIGGAFAPMISDLILNSTGQAWLIGAYIAGAAVVSFIAVCFVPTSIQDRDLHDEAVTAALQRVERNGAGDGQTGERRAGLDGDRVATPGGPAVSPTEDV</sequence>
<evidence type="ECO:0000313" key="10">
    <source>
        <dbReference type="EMBL" id="MBB4736009.1"/>
    </source>
</evidence>
<feature type="transmembrane region" description="Helical" evidence="8">
    <location>
        <begin position="107"/>
        <end position="125"/>
    </location>
</feature>
<evidence type="ECO:0000256" key="8">
    <source>
        <dbReference type="SAM" id="Phobius"/>
    </source>
</evidence>
<proteinExistence type="predicted"/>
<dbReference type="SUPFAM" id="SSF103473">
    <property type="entry name" value="MFS general substrate transporter"/>
    <property type="match status" value="1"/>
</dbReference>
<keyword evidence="11" id="KW-1185">Reference proteome</keyword>
<dbReference type="EMBL" id="JACHNA010000001">
    <property type="protein sequence ID" value="MBB4736009.1"/>
    <property type="molecule type" value="Genomic_DNA"/>
</dbReference>
<keyword evidence="2" id="KW-0813">Transport</keyword>
<evidence type="ECO:0000256" key="7">
    <source>
        <dbReference type="SAM" id="MobiDB-lite"/>
    </source>
</evidence>
<feature type="compositionally biased region" description="Basic and acidic residues" evidence="7">
    <location>
        <begin position="461"/>
        <end position="481"/>
    </location>
</feature>
<dbReference type="Proteomes" id="UP000540191">
    <property type="component" value="Unassembled WGS sequence"/>
</dbReference>
<feature type="transmembrane region" description="Helical" evidence="8">
    <location>
        <begin position="391"/>
        <end position="412"/>
    </location>
</feature>
<dbReference type="PROSITE" id="PS50850">
    <property type="entry name" value="MFS"/>
    <property type="match status" value="1"/>
</dbReference>
<comment type="caution">
    <text evidence="10">The sequence shown here is derived from an EMBL/GenBank/DDBJ whole genome shotgun (WGS) entry which is preliminary data.</text>
</comment>
<feature type="region of interest" description="Disordered" evidence="7">
    <location>
        <begin position="461"/>
        <end position="496"/>
    </location>
</feature>
<dbReference type="RefSeq" id="WP_184241591.1">
    <property type="nucleotide sequence ID" value="NZ_JACHNA010000001.1"/>
</dbReference>
<feature type="transmembrane region" description="Helical" evidence="8">
    <location>
        <begin position="172"/>
        <end position="195"/>
    </location>
</feature>
<feature type="transmembrane region" description="Helical" evidence="8">
    <location>
        <begin position="330"/>
        <end position="346"/>
    </location>
</feature>
<dbReference type="InterPro" id="IPR020846">
    <property type="entry name" value="MFS_dom"/>
</dbReference>
<evidence type="ECO:0000256" key="1">
    <source>
        <dbReference type="ARBA" id="ARBA00004651"/>
    </source>
</evidence>
<protein>
    <submittedName>
        <fullName evidence="10">MFS family permease</fullName>
    </submittedName>
</protein>
<feature type="transmembrane region" description="Helical" evidence="8">
    <location>
        <begin position="297"/>
        <end position="318"/>
    </location>
</feature>
<evidence type="ECO:0000256" key="3">
    <source>
        <dbReference type="ARBA" id="ARBA00022475"/>
    </source>
</evidence>
<dbReference type="GO" id="GO:0022857">
    <property type="term" value="F:transmembrane transporter activity"/>
    <property type="evidence" value="ECO:0007669"/>
    <property type="project" value="InterPro"/>
</dbReference>
<feature type="domain" description="Major facilitator superfamily (MFS) profile" evidence="9">
    <location>
        <begin position="34"/>
        <end position="444"/>
    </location>
</feature>
<organism evidence="10 11">
    <name type="scientific">Micrococcus cohnii</name>
    <dbReference type="NCBI Taxonomy" id="993416"/>
    <lineage>
        <taxon>Bacteria</taxon>
        <taxon>Bacillati</taxon>
        <taxon>Actinomycetota</taxon>
        <taxon>Actinomycetes</taxon>
        <taxon>Micrococcales</taxon>
        <taxon>Micrococcaceae</taxon>
        <taxon>Micrococcus</taxon>
    </lineage>
</organism>
<name>A0A7W7M3W1_9MICC</name>
<feature type="transmembrane region" description="Helical" evidence="8">
    <location>
        <begin position="131"/>
        <end position="151"/>
    </location>
</feature>